<organism evidence="1 2">
    <name type="scientific">Vibrio maritimus</name>
    <dbReference type="NCBI Taxonomy" id="990268"/>
    <lineage>
        <taxon>Bacteria</taxon>
        <taxon>Pseudomonadati</taxon>
        <taxon>Pseudomonadota</taxon>
        <taxon>Gammaproteobacteria</taxon>
        <taxon>Vibrionales</taxon>
        <taxon>Vibrionaceae</taxon>
        <taxon>Vibrio</taxon>
    </lineage>
</organism>
<evidence type="ECO:0000313" key="1">
    <source>
        <dbReference type="EMBL" id="GAL35378.1"/>
    </source>
</evidence>
<dbReference type="EMBL" id="BBMT01000006">
    <property type="protein sequence ID" value="GAL35378.1"/>
    <property type="molecule type" value="Genomic_DNA"/>
</dbReference>
<protein>
    <submittedName>
        <fullName evidence="1">Uncharacterized protein</fullName>
    </submittedName>
</protein>
<comment type="caution">
    <text evidence="1">The sequence shown here is derived from an EMBL/GenBank/DDBJ whole genome shotgun (WGS) entry which is preliminary data.</text>
</comment>
<sequence length="39" mass="4507">MLHGLYVSGDGIQQQDQKKWLLPQTALRLNQAQMRLLDV</sequence>
<reference evidence="1 2" key="1">
    <citation type="submission" date="2014-09" db="EMBL/GenBank/DDBJ databases">
        <title>Vibrio maritimus JCM 19240. (C210) whole genome shotgun sequence.</title>
        <authorList>
            <person name="Sawabe T."/>
            <person name="Meirelles P."/>
            <person name="Nakanishi M."/>
            <person name="Sayaka M."/>
            <person name="Hattori M."/>
            <person name="Ohkuma M."/>
        </authorList>
    </citation>
    <scope>NUCLEOTIDE SEQUENCE [LARGE SCALE GENOMIC DNA]</scope>
    <source>
        <strain evidence="1 2">JCM 19240</strain>
    </source>
</reference>
<accession>A0A090T819</accession>
<dbReference type="AlphaFoldDB" id="A0A090T819"/>
<name>A0A090T819_9VIBR</name>
<reference evidence="1 2" key="2">
    <citation type="submission" date="2014-09" db="EMBL/GenBank/DDBJ databases">
        <authorList>
            <consortium name="NBRP consortium"/>
            <person name="Sawabe T."/>
            <person name="Meirelles P."/>
            <person name="Nakanishi M."/>
            <person name="Sayaka M."/>
            <person name="Hattori M."/>
            <person name="Ohkuma M."/>
        </authorList>
    </citation>
    <scope>NUCLEOTIDE SEQUENCE [LARGE SCALE GENOMIC DNA]</scope>
    <source>
        <strain evidence="1 2">JCM 19240</strain>
    </source>
</reference>
<evidence type="ECO:0000313" key="2">
    <source>
        <dbReference type="Proteomes" id="UP000029224"/>
    </source>
</evidence>
<keyword evidence="2" id="KW-1185">Reference proteome</keyword>
<gene>
    <name evidence="1" type="ORF">JCM19240_3748</name>
</gene>
<proteinExistence type="predicted"/>
<dbReference type="Proteomes" id="UP000029224">
    <property type="component" value="Unassembled WGS sequence"/>
</dbReference>